<evidence type="ECO:0000313" key="1">
    <source>
        <dbReference type="EnsemblPlants" id="KQK93923"/>
    </source>
</evidence>
<dbReference type="EMBL" id="AGNK02004716">
    <property type="status" value="NOT_ANNOTATED_CDS"/>
    <property type="molecule type" value="Genomic_DNA"/>
</dbReference>
<dbReference type="Gramene" id="KQK93923">
    <property type="protein sequence ID" value="KQK93923"/>
    <property type="gene ID" value="SETIT_027273mg"/>
</dbReference>
<protein>
    <recommendedName>
        <fullName evidence="3">F-box domain-containing protein</fullName>
    </recommendedName>
</protein>
<organism evidence="1 2">
    <name type="scientific">Setaria italica</name>
    <name type="common">Foxtail millet</name>
    <name type="synonym">Panicum italicum</name>
    <dbReference type="NCBI Taxonomy" id="4555"/>
    <lineage>
        <taxon>Eukaryota</taxon>
        <taxon>Viridiplantae</taxon>
        <taxon>Streptophyta</taxon>
        <taxon>Embryophyta</taxon>
        <taxon>Tracheophyta</taxon>
        <taxon>Spermatophyta</taxon>
        <taxon>Magnoliopsida</taxon>
        <taxon>Liliopsida</taxon>
        <taxon>Poales</taxon>
        <taxon>Poaceae</taxon>
        <taxon>PACMAD clade</taxon>
        <taxon>Panicoideae</taxon>
        <taxon>Panicodae</taxon>
        <taxon>Paniceae</taxon>
        <taxon>Cenchrinae</taxon>
        <taxon>Setaria</taxon>
    </lineage>
</organism>
<reference evidence="1" key="2">
    <citation type="submission" date="2018-08" db="UniProtKB">
        <authorList>
            <consortium name="EnsemblPlants"/>
        </authorList>
    </citation>
    <scope>IDENTIFICATION</scope>
    <source>
        <strain evidence="1">Yugu1</strain>
    </source>
</reference>
<evidence type="ECO:0000313" key="2">
    <source>
        <dbReference type="Proteomes" id="UP000004995"/>
    </source>
</evidence>
<dbReference type="EnsemblPlants" id="KQK93923">
    <property type="protein sequence ID" value="KQK93923"/>
    <property type="gene ID" value="SETIT_027273mg"/>
</dbReference>
<sequence>MQAETGSEDRISALRNEILQYVISFLPAQEAVQTCVLAKGWCHLWKSMPVLRIIADEWQDEQGVKKMNMFMKNLLLKRNGSAPVDVREVRIGEYVDAEGDPQVDLLIRNALLRQARIIRVTLTSEYNWAELGGLPFISQHLTWLELTHVELRGDVLDYSSCPALKNLFMRGCYIFHSRKISSQSLEELTIIDCTFHPYHRTRISAPSLVRLELADFDACIKATIRLYGSKDVCGKEFGGTCSTVGCHNCGTLSNEDFNRHSILIKGLSKAESLELEAECTAVFYFQRDLLWCPTFSKLKTLVLNEWCVAINSRPLTCVLQHTPVPDNWDEMEGSYDPLAQPIASKKLKVVKVHYDELDGRVHNIVRIMKSHLGIEEVNGEESFQIFYANWELMHSTGLPFFGQGHKKVKLNYDLHR</sequence>
<dbReference type="PANTHER" id="PTHR34223">
    <property type="entry name" value="OS11G0201299 PROTEIN"/>
    <property type="match status" value="1"/>
</dbReference>
<dbReference type="InterPro" id="IPR053197">
    <property type="entry name" value="F-box_SCFL_complex_component"/>
</dbReference>
<dbReference type="HOGENOM" id="CLU_003068_1_0_1"/>
<dbReference type="Proteomes" id="UP000004995">
    <property type="component" value="Unassembled WGS sequence"/>
</dbReference>
<keyword evidence="2" id="KW-1185">Reference proteome</keyword>
<dbReference type="AlphaFoldDB" id="K3ZL17"/>
<evidence type="ECO:0008006" key="3">
    <source>
        <dbReference type="Google" id="ProtNLM"/>
    </source>
</evidence>
<dbReference type="InterPro" id="IPR036047">
    <property type="entry name" value="F-box-like_dom_sf"/>
</dbReference>
<proteinExistence type="predicted"/>
<dbReference type="InParanoid" id="K3ZL17"/>
<reference evidence="2" key="1">
    <citation type="journal article" date="2012" name="Nat. Biotechnol.">
        <title>Reference genome sequence of the model plant Setaria.</title>
        <authorList>
            <person name="Bennetzen J.L."/>
            <person name="Schmutz J."/>
            <person name="Wang H."/>
            <person name="Percifield R."/>
            <person name="Hawkins J."/>
            <person name="Pontaroli A.C."/>
            <person name="Estep M."/>
            <person name="Feng L."/>
            <person name="Vaughn J.N."/>
            <person name="Grimwood J."/>
            <person name="Jenkins J."/>
            <person name="Barry K."/>
            <person name="Lindquist E."/>
            <person name="Hellsten U."/>
            <person name="Deshpande S."/>
            <person name="Wang X."/>
            <person name="Wu X."/>
            <person name="Mitros T."/>
            <person name="Triplett J."/>
            <person name="Yang X."/>
            <person name="Ye C.Y."/>
            <person name="Mauro-Herrera M."/>
            <person name="Wang L."/>
            <person name="Li P."/>
            <person name="Sharma M."/>
            <person name="Sharma R."/>
            <person name="Ronald P.C."/>
            <person name="Panaud O."/>
            <person name="Kellogg E.A."/>
            <person name="Brutnell T.P."/>
            <person name="Doust A.N."/>
            <person name="Tuskan G.A."/>
            <person name="Rokhsar D."/>
            <person name="Devos K.M."/>
        </authorList>
    </citation>
    <scope>NUCLEOTIDE SEQUENCE [LARGE SCALE GENOMIC DNA]</scope>
    <source>
        <strain evidence="2">cv. Yugu1</strain>
    </source>
</reference>
<dbReference type="SUPFAM" id="SSF52047">
    <property type="entry name" value="RNI-like"/>
    <property type="match status" value="1"/>
</dbReference>
<name>K3ZL17_SETIT</name>
<dbReference type="OMA" id="DEMEGSY"/>
<dbReference type="PANTHER" id="PTHR34223:SF88">
    <property type="entry name" value="OS11G0200950 PROTEIN"/>
    <property type="match status" value="1"/>
</dbReference>
<dbReference type="FunCoup" id="K3ZL17">
    <property type="interactions" value="680"/>
</dbReference>
<dbReference type="SUPFAM" id="SSF81383">
    <property type="entry name" value="F-box domain"/>
    <property type="match status" value="1"/>
</dbReference>
<accession>K3ZL17</accession>
<dbReference type="eggNOG" id="ENOG502S2XD">
    <property type="taxonomic scope" value="Eukaryota"/>
</dbReference>